<proteinExistence type="predicted"/>
<evidence type="ECO:0000313" key="2">
    <source>
        <dbReference type="Proteomes" id="UP000013827"/>
    </source>
</evidence>
<dbReference type="Proteomes" id="UP000013827">
    <property type="component" value="Unassembled WGS sequence"/>
</dbReference>
<dbReference type="KEGG" id="ehx:EMIHUDRAFT_104381"/>
<keyword evidence="2" id="KW-1185">Reference proteome</keyword>
<reference evidence="1" key="2">
    <citation type="submission" date="2024-10" db="UniProtKB">
        <authorList>
            <consortium name="EnsemblProtists"/>
        </authorList>
    </citation>
    <scope>IDENTIFICATION</scope>
</reference>
<protein>
    <submittedName>
        <fullName evidence="1">Uncharacterized protein</fullName>
    </submittedName>
</protein>
<dbReference type="HOGENOM" id="CLU_971248_0_0_1"/>
<dbReference type="EnsemblProtists" id="EOD12104">
    <property type="protein sequence ID" value="EOD12104"/>
    <property type="gene ID" value="EMIHUDRAFT_104381"/>
</dbReference>
<dbReference type="PaxDb" id="2903-EOD12104"/>
<reference evidence="2" key="1">
    <citation type="journal article" date="2013" name="Nature">
        <title>Pan genome of the phytoplankton Emiliania underpins its global distribution.</title>
        <authorList>
            <person name="Read B.A."/>
            <person name="Kegel J."/>
            <person name="Klute M.J."/>
            <person name="Kuo A."/>
            <person name="Lefebvre S.C."/>
            <person name="Maumus F."/>
            <person name="Mayer C."/>
            <person name="Miller J."/>
            <person name="Monier A."/>
            <person name="Salamov A."/>
            <person name="Young J."/>
            <person name="Aguilar M."/>
            <person name="Claverie J.M."/>
            <person name="Frickenhaus S."/>
            <person name="Gonzalez K."/>
            <person name="Herman E.K."/>
            <person name="Lin Y.C."/>
            <person name="Napier J."/>
            <person name="Ogata H."/>
            <person name="Sarno A.F."/>
            <person name="Shmutz J."/>
            <person name="Schroeder D."/>
            <person name="de Vargas C."/>
            <person name="Verret F."/>
            <person name="von Dassow P."/>
            <person name="Valentin K."/>
            <person name="Van de Peer Y."/>
            <person name="Wheeler G."/>
            <person name="Dacks J.B."/>
            <person name="Delwiche C.F."/>
            <person name="Dyhrman S.T."/>
            <person name="Glockner G."/>
            <person name="John U."/>
            <person name="Richards T."/>
            <person name="Worden A.Z."/>
            <person name="Zhang X."/>
            <person name="Grigoriev I.V."/>
            <person name="Allen A.E."/>
            <person name="Bidle K."/>
            <person name="Borodovsky M."/>
            <person name="Bowler C."/>
            <person name="Brownlee C."/>
            <person name="Cock J.M."/>
            <person name="Elias M."/>
            <person name="Gladyshev V.N."/>
            <person name="Groth M."/>
            <person name="Guda C."/>
            <person name="Hadaegh A."/>
            <person name="Iglesias-Rodriguez M.D."/>
            <person name="Jenkins J."/>
            <person name="Jones B.M."/>
            <person name="Lawson T."/>
            <person name="Leese F."/>
            <person name="Lindquist E."/>
            <person name="Lobanov A."/>
            <person name="Lomsadze A."/>
            <person name="Malik S.B."/>
            <person name="Marsh M.E."/>
            <person name="Mackinder L."/>
            <person name="Mock T."/>
            <person name="Mueller-Roeber B."/>
            <person name="Pagarete A."/>
            <person name="Parker M."/>
            <person name="Probert I."/>
            <person name="Quesneville H."/>
            <person name="Raines C."/>
            <person name="Rensing S.A."/>
            <person name="Riano-Pachon D.M."/>
            <person name="Richier S."/>
            <person name="Rokitta S."/>
            <person name="Shiraiwa Y."/>
            <person name="Soanes D.M."/>
            <person name="van der Giezen M."/>
            <person name="Wahlund T.M."/>
            <person name="Williams B."/>
            <person name="Wilson W."/>
            <person name="Wolfe G."/>
            <person name="Wurch L.L."/>
        </authorList>
    </citation>
    <scope>NUCLEOTIDE SEQUENCE</scope>
</reference>
<organism evidence="1 2">
    <name type="scientific">Emiliania huxleyi (strain CCMP1516)</name>
    <dbReference type="NCBI Taxonomy" id="280463"/>
    <lineage>
        <taxon>Eukaryota</taxon>
        <taxon>Haptista</taxon>
        <taxon>Haptophyta</taxon>
        <taxon>Prymnesiophyceae</taxon>
        <taxon>Isochrysidales</taxon>
        <taxon>Noelaerhabdaceae</taxon>
        <taxon>Emiliania</taxon>
    </lineage>
</organism>
<dbReference type="RefSeq" id="XP_005764533.1">
    <property type="nucleotide sequence ID" value="XM_005764476.1"/>
</dbReference>
<dbReference type="GeneID" id="17258335"/>
<evidence type="ECO:0000313" key="1">
    <source>
        <dbReference type="EnsemblProtists" id="EOD12104"/>
    </source>
</evidence>
<dbReference type="AlphaFoldDB" id="A0A0D3ILG9"/>
<accession>A0A0D3ILG9</accession>
<name>A0A0D3ILG9_EMIH1</name>
<sequence length="287" mass="32045">MIAALDRGLARAIELLRSCGVRANLCARTGFFKQPCLHFPLADTYVQGGALLEEPGEKEDDPNGTPDAEPAELTAMGAQDAADAEAVLNQLMRNGAKVAPPTGGEEASSAEFFEEIRKLLADFNVSIQEESKDRKLRFHVKRLIKSHQQRGEDVDEELDFYMDDDDVAVLFTMEDSSKVFAIGNIEQRSNGVFINDPKGLFILRWYREVKGDGTPPDGPRYQNRACKYYKLTSDNDGEAFRWTSNYQIISKVYLKKHSTLPLCYSLSAADKKMVTSTMKKMVGPEAE</sequence>